<protein>
    <submittedName>
        <fullName evidence="1">Uncharacterized protein</fullName>
    </submittedName>
</protein>
<evidence type="ECO:0000313" key="1">
    <source>
        <dbReference type="EMBL" id="MBB5200808.1"/>
    </source>
</evidence>
<organism evidence="1 2">
    <name type="scientific">Glaciimonas immobilis</name>
    <dbReference type="NCBI Taxonomy" id="728004"/>
    <lineage>
        <taxon>Bacteria</taxon>
        <taxon>Pseudomonadati</taxon>
        <taxon>Pseudomonadota</taxon>
        <taxon>Betaproteobacteria</taxon>
        <taxon>Burkholderiales</taxon>
        <taxon>Oxalobacteraceae</taxon>
        <taxon>Glaciimonas</taxon>
    </lineage>
</organism>
<accession>A0A840RUR3</accession>
<gene>
    <name evidence="1" type="ORF">HNR39_002650</name>
</gene>
<dbReference type="Proteomes" id="UP000571084">
    <property type="component" value="Unassembled WGS sequence"/>
</dbReference>
<dbReference type="AlphaFoldDB" id="A0A840RUR3"/>
<sequence length="95" mass="10775">MQDFSNVFFSNETIAKQWNKMATRKQHIEMLLLAVDAMDDEEVESFVMGAQQVVRHRKVATKEDRKKPSLRLIVGGDPLIIGNLDATRNHASGHI</sequence>
<evidence type="ECO:0000313" key="2">
    <source>
        <dbReference type="Proteomes" id="UP000571084"/>
    </source>
</evidence>
<keyword evidence="2" id="KW-1185">Reference proteome</keyword>
<comment type="caution">
    <text evidence="1">The sequence shown here is derived from an EMBL/GenBank/DDBJ whole genome shotgun (WGS) entry which is preliminary data.</text>
</comment>
<proteinExistence type="predicted"/>
<dbReference type="EMBL" id="JACHHQ010000005">
    <property type="protein sequence ID" value="MBB5200808.1"/>
    <property type="molecule type" value="Genomic_DNA"/>
</dbReference>
<name>A0A840RUR3_9BURK</name>
<reference evidence="1 2" key="1">
    <citation type="submission" date="2020-08" db="EMBL/GenBank/DDBJ databases">
        <title>Genomic Encyclopedia of Type Strains, Phase IV (KMG-IV): sequencing the most valuable type-strain genomes for metagenomic binning, comparative biology and taxonomic classification.</title>
        <authorList>
            <person name="Goeker M."/>
        </authorList>
    </citation>
    <scope>NUCLEOTIDE SEQUENCE [LARGE SCALE GENOMIC DNA]</scope>
    <source>
        <strain evidence="1 2">DSM 23240</strain>
    </source>
</reference>